<dbReference type="SUPFAM" id="SSF52507">
    <property type="entry name" value="Homo-oligomeric flavin-containing Cys decarboxylases, HFCD"/>
    <property type="match status" value="1"/>
</dbReference>
<dbReference type="GO" id="GO:0004633">
    <property type="term" value="F:phosphopantothenoylcysteine decarboxylase activity"/>
    <property type="evidence" value="ECO:0007669"/>
    <property type="project" value="UniProtKB-UniRule"/>
</dbReference>
<keyword evidence="3 4" id="KW-0285">Flavoprotein</keyword>
<comment type="pathway">
    <text evidence="3 4">Cofactor biosynthesis; coenzyme A biosynthesis; CoA from (R)-pantothenate: step 3/5.</text>
</comment>
<keyword evidence="1 3" id="KW-0210">Decarboxylase</keyword>
<dbReference type="GO" id="GO:0010181">
    <property type="term" value="F:FMN binding"/>
    <property type="evidence" value="ECO:0007669"/>
    <property type="project" value="UniProtKB-UniRule"/>
</dbReference>
<dbReference type="Pfam" id="PF02441">
    <property type="entry name" value="Flavoprotein"/>
    <property type="match status" value="1"/>
</dbReference>
<evidence type="ECO:0000259" key="6">
    <source>
        <dbReference type="Pfam" id="PF04127"/>
    </source>
</evidence>
<evidence type="ECO:0000256" key="1">
    <source>
        <dbReference type="ARBA" id="ARBA00022793"/>
    </source>
</evidence>
<comment type="function">
    <text evidence="4">Catalyzes two steps in the biosynthesis of coenzyme A. In the first step cysteine is conjugated to 4'-phosphopantothenate to form 4-phosphopantothenoylcysteine, in the latter compound is decarboxylated to form 4'-phosphopantotheine.</text>
</comment>
<dbReference type="AlphaFoldDB" id="A0A2X0WUC7"/>
<keyword evidence="2 3" id="KW-0456">Lyase</keyword>
<comment type="similarity">
    <text evidence="3 4">In the C-terminal section; belongs to the PPC synthetase family.</text>
</comment>
<keyword evidence="3" id="KW-0511">Multifunctional enzyme</keyword>
<keyword evidence="3" id="KW-0479">Metal-binding</keyword>
<feature type="domain" description="DNA/pantothenate metabolism flavoprotein C-terminal" evidence="6">
    <location>
        <begin position="215"/>
        <end position="425"/>
    </location>
</feature>
<comment type="pathway">
    <text evidence="3 4">Cofactor biosynthesis; coenzyme A biosynthesis; CoA from (R)-pantothenate: step 2/5.</text>
</comment>
<dbReference type="InterPro" id="IPR007085">
    <property type="entry name" value="DNA/pantothenate-metab_flavo_C"/>
</dbReference>
<dbReference type="SUPFAM" id="SSF102645">
    <property type="entry name" value="CoaB-like"/>
    <property type="match status" value="1"/>
</dbReference>
<keyword evidence="3 4" id="KW-0436">Ligase</keyword>
<dbReference type="NCBIfam" id="TIGR00521">
    <property type="entry name" value="coaBC_dfp"/>
    <property type="match status" value="2"/>
</dbReference>
<comment type="catalytic activity">
    <reaction evidence="3 4">
        <text>(R)-4'-phosphopantothenate + L-cysteine + CTP = N-[(R)-4-phosphopantothenoyl]-L-cysteine + CMP + diphosphate + H(+)</text>
        <dbReference type="Rhea" id="RHEA:19397"/>
        <dbReference type="ChEBI" id="CHEBI:10986"/>
        <dbReference type="ChEBI" id="CHEBI:15378"/>
        <dbReference type="ChEBI" id="CHEBI:33019"/>
        <dbReference type="ChEBI" id="CHEBI:35235"/>
        <dbReference type="ChEBI" id="CHEBI:37563"/>
        <dbReference type="ChEBI" id="CHEBI:59458"/>
        <dbReference type="ChEBI" id="CHEBI:60377"/>
        <dbReference type="EC" id="6.3.2.5"/>
    </reaction>
</comment>
<feature type="binding site" evidence="3">
    <location>
        <position position="353"/>
    </location>
    <ligand>
        <name>CTP</name>
        <dbReference type="ChEBI" id="CHEBI:37563"/>
    </ligand>
</feature>
<keyword evidence="3" id="KW-0460">Magnesium</keyword>
<feature type="binding site" evidence="3">
    <location>
        <position position="306"/>
    </location>
    <ligand>
        <name>CTP</name>
        <dbReference type="ChEBI" id="CHEBI:37563"/>
    </ligand>
</feature>
<proteinExistence type="inferred from homology"/>
<gene>
    <name evidence="3 7" type="primary">coaBC</name>
    <name evidence="7" type="ORF">NCTC13093_00424</name>
</gene>
<dbReference type="PANTHER" id="PTHR14359:SF6">
    <property type="entry name" value="PHOSPHOPANTOTHENOYLCYSTEINE DECARBOXYLASE"/>
    <property type="match status" value="1"/>
</dbReference>
<comment type="caution">
    <text evidence="3">Lacks conserved residue(s) required for the propagation of feature annotation.</text>
</comment>
<name>A0A2X0WUC7_9GAMM</name>
<reference evidence="7 8" key="1">
    <citation type="submission" date="2018-06" db="EMBL/GenBank/DDBJ databases">
        <authorList>
            <consortium name="Pathogen Informatics"/>
            <person name="Doyle S."/>
        </authorList>
    </citation>
    <scope>NUCLEOTIDE SEQUENCE [LARGE SCALE GENOMIC DNA]</scope>
    <source>
        <strain evidence="7 8">NCTC13093</strain>
    </source>
</reference>
<dbReference type="InterPro" id="IPR003382">
    <property type="entry name" value="Flavoprotein"/>
</dbReference>
<dbReference type="GO" id="GO:0015941">
    <property type="term" value="P:pantothenate catabolic process"/>
    <property type="evidence" value="ECO:0007669"/>
    <property type="project" value="InterPro"/>
</dbReference>
<evidence type="ECO:0000313" key="8">
    <source>
        <dbReference type="Proteomes" id="UP000250086"/>
    </source>
</evidence>
<dbReference type="GO" id="GO:0071513">
    <property type="term" value="C:phosphopantothenoylcysteine decarboxylase complex"/>
    <property type="evidence" value="ECO:0007669"/>
    <property type="project" value="TreeGrafter"/>
</dbReference>
<dbReference type="Pfam" id="PF04127">
    <property type="entry name" value="DFP"/>
    <property type="match status" value="1"/>
</dbReference>
<dbReference type="InterPro" id="IPR035929">
    <property type="entry name" value="CoaB-like_sf"/>
</dbReference>
<dbReference type="Proteomes" id="UP000250086">
    <property type="component" value="Unassembled WGS sequence"/>
</dbReference>
<comment type="cofactor">
    <cofactor evidence="3">
        <name>Mg(2+)</name>
        <dbReference type="ChEBI" id="CHEBI:18420"/>
    </cofactor>
</comment>
<feature type="region of interest" description="Phosphopantothenoylcysteine decarboxylase" evidence="3">
    <location>
        <begin position="1"/>
        <end position="217"/>
    </location>
</feature>
<feature type="binding site" evidence="3">
    <location>
        <position position="316"/>
    </location>
    <ligand>
        <name>CTP</name>
        <dbReference type="ChEBI" id="CHEBI:37563"/>
    </ligand>
</feature>
<dbReference type="GO" id="GO:0004632">
    <property type="term" value="F:phosphopantothenate--cysteine ligase activity"/>
    <property type="evidence" value="ECO:0007669"/>
    <property type="project" value="UniProtKB-UniRule"/>
</dbReference>
<evidence type="ECO:0000256" key="3">
    <source>
        <dbReference type="HAMAP-Rule" id="MF_02225"/>
    </source>
</evidence>
<dbReference type="GO" id="GO:0046872">
    <property type="term" value="F:metal ion binding"/>
    <property type="evidence" value="ECO:0007669"/>
    <property type="project" value="UniProtKB-KW"/>
</dbReference>
<dbReference type="GO" id="GO:0015937">
    <property type="term" value="P:coenzyme A biosynthetic process"/>
    <property type="evidence" value="ECO:0007669"/>
    <property type="project" value="UniProtKB-UniRule"/>
</dbReference>
<evidence type="ECO:0000313" key="7">
    <source>
        <dbReference type="EMBL" id="SPT69061.1"/>
    </source>
</evidence>
<evidence type="ECO:0000259" key="5">
    <source>
        <dbReference type="Pfam" id="PF02441"/>
    </source>
</evidence>
<feature type="binding site" evidence="3">
    <location>
        <position position="371"/>
    </location>
    <ligand>
        <name>CTP</name>
        <dbReference type="ChEBI" id="CHEBI:37563"/>
    </ligand>
</feature>
<keyword evidence="3 4" id="KW-0288">FMN</keyword>
<dbReference type="EC" id="6.3.2.5" evidence="3"/>
<feature type="domain" description="Flavoprotein" evidence="5">
    <location>
        <begin position="9"/>
        <end position="178"/>
    </location>
</feature>
<dbReference type="EC" id="4.1.1.36" evidence="3"/>
<dbReference type="EMBL" id="UAPV01000001">
    <property type="protein sequence ID" value="SPT69061.1"/>
    <property type="molecule type" value="Genomic_DNA"/>
</dbReference>
<accession>A0A2X0WUC7</accession>
<comment type="similarity">
    <text evidence="3 4">In the N-terminal section; belongs to the HFCD (homo-oligomeric flavin containing Cys decarboxylase) superfamily.</text>
</comment>
<keyword evidence="8" id="KW-1185">Reference proteome</keyword>
<dbReference type="PANTHER" id="PTHR14359">
    <property type="entry name" value="HOMO-OLIGOMERIC FLAVIN CONTAINING CYS DECARBOXYLASE FAMILY"/>
    <property type="match status" value="1"/>
</dbReference>
<organism evidence="7 8">
    <name type="scientific">Anaerobiospirillum thomasii</name>
    <dbReference type="NCBI Taxonomy" id="179995"/>
    <lineage>
        <taxon>Bacteria</taxon>
        <taxon>Pseudomonadati</taxon>
        <taxon>Pseudomonadota</taxon>
        <taxon>Gammaproteobacteria</taxon>
        <taxon>Aeromonadales</taxon>
        <taxon>Succinivibrionaceae</taxon>
        <taxon>Anaerobiospirillum</taxon>
    </lineage>
</organism>
<dbReference type="UniPathway" id="UPA00241">
    <property type="reaction ID" value="UER00353"/>
</dbReference>
<evidence type="ECO:0000256" key="4">
    <source>
        <dbReference type="RuleBase" id="RU364078"/>
    </source>
</evidence>
<dbReference type="Gene3D" id="3.40.50.1950">
    <property type="entry name" value="Flavin prenyltransferase-like"/>
    <property type="match status" value="1"/>
</dbReference>
<feature type="region of interest" description="Phosphopantothenate--cysteine ligase" evidence="3">
    <location>
        <begin position="218"/>
        <end position="432"/>
    </location>
</feature>
<feature type="active site" description="Proton donor" evidence="3">
    <location>
        <position position="158"/>
    </location>
</feature>
<dbReference type="InterPro" id="IPR036551">
    <property type="entry name" value="Flavin_trans-like"/>
</dbReference>
<comment type="function">
    <text evidence="3">Catalyzes two sequential steps in the biosynthesis of coenzyme A. In the first step cysteine is conjugated to 4'-phosphopantothenate to form 4-phosphopantothenoylcysteine. In the second step the latter compound is decarboxylated to form 4'-phosphopantotheine.</text>
</comment>
<sequence length="432" mass="46314">MTMQLKDRKIVLGICGGIAAYKTCQLCRLLISQGACVHVVMTKAASKLVSKTTLETLSGHKVTINIFDDTVEIDHISLGSDADLMVIAPATANTIAKLANGFADNSLTATALAAACPIVVAPAMNSRMYRHAATQQNLQTLASRGTYIITPASGPLACGEVGEGRMREPEEILAYIIALLNKTALPYTEQPCLMQPGRPLELTQTKLLPKSHGAGFKVLITAGPTVEPIDPVRFITNKSSGKMGYALARACYERGAYVTIVSGPVDLKAADGISVVKVQTAGEMHQAVMSRARDYDIVIGCAAVADFSVENAAALKIKKEDDVESINLKLVKNKDIISDVGHITDKRPYTVGFAAETDHHETNARAKIDRKNLDLIVLNDVSASDVGFNSDDNAVSIYDKAGKIADLSKASKEYIAGQIVDLIFKINRDNRK</sequence>
<dbReference type="InterPro" id="IPR005252">
    <property type="entry name" value="CoaBC"/>
</dbReference>
<dbReference type="Gene3D" id="3.40.50.10300">
    <property type="entry name" value="CoaB-like"/>
    <property type="match status" value="1"/>
</dbReference>
<comment type="catalytic activity">
    <reaction evidence="3 4">
        <text>N-[(R)-4-phosphopantothenoyl]-L-cysteine + H(+) = (R)-4'-phosphopantetheine + CO2</text>
        <dbReference type="Rhea" id="RHEA:16793"/>
        <dbReference type="ChEBI" id="CHEBI:15378"/>
        <dbReference type="ChEBI" id="CHEBI:16526"/>
        <dbReference type="ChEBI" id="CHEBI:59458"/>
        <dbReference type="ChEBI" id="CHEBI:61723"/>
        <dbReference type="EC" id="4.1.1.36"/>
    </reaction>
</comment>
<feature type="binding site" evidence="3">
    <location>
        <position position="367"/>
    </location>
    <ligand>
        <name>CTP</name>
        <dbReference type="ChEBI" id="CHEBI:37563"/>
    </ligand>
</feature>
<dbReference type="HAMAP" id="MF_02225">
    <property type="entry name" value="CoaBC"/>
    <property type="match status" value="1"/>
</dbReference>
<evidence type="ECO:0000256" key="2">
    <source>
        <dbReference type="ARBA" id="ARBA00023239"/>
    </source>
</evidence>
<feature type="binding site" evidence="3">
    <location>
        <begin position="300"/>
        <end position="302"/>
    </location>
    <ligand>
        <name>CTP</name>
        <dbReference type="ChEBI" id="CHEBI:37563"/>
    </ligand>
</feature>
<protein>
    <recommendedName>
        <fullName evidence="3">Coenzyme A biosynthesis bifunctional protein CoaBC</fullName>
    </recommendedName>
    <alternativeName>
        <fullName evidence="3">DNA/pantothenate metabolism flavoprotein</fullName>
    </alternativeName>
    <alternativeName>
        <fullName evidence="3">Phosphopantothenoylcysteine synthetase/decarboxylase</fullName>
        <shortName evidence="3">PPCS-PPCDC</shortName>
    </alternativeName>
    <domain>
        <recommendedName>
            <fullName evidence="3">Phosphopantothenoylcysteine decarboxylase</fullName>
            <shortName evidence="3">PPC decarboxylase</shortName>
            <shortName evidence="3">PPC-DC</shortName>
            <ecNumber evidence="3">4.1.1.36</ecNumber>
        </recommendedName>
        <alternativeName>
            <fullName evidence="3">CoaC</fullName>
        </alternativeName>
    </domain>
    <domain>
        <recommendedName>
            <fullName evidence="3">Phosphopantothenate--cysteine ligase</fullName>
            <ecNumber evidence="3">6.3.2.5</ecNumber>
        </recommendedName>
        <alternativeName>
            <fullName evidence="3">CoaB</fullName>
        </alternativeName>
        <alternativeName>
            <fullName evidence="3">Phosphopantothenoylcysteine synthetase</fullName>
            <shortName evidence="3">PPC synthetase</shortName>
            <shortName evidence="3">PPC-S</shortName>
        </alternativeName>
    </domain>
</protein>
<comment type="cofactor">
    <cofactor evidence="3">
        <name>FMN</name>
        <dbReference type="ChEBI" id="CHEBI:58210"/>
    </cofactor>
    <text evidence="3">Binds 1 FMN per subunit.</text>
</comment>